<name>A0ACC0BB50_CATRO</name>
<gene>
    <name evidence="1" type="ORF">M9H77_19714</name>
</gene>
<comment type="caution">
    <text evidence="1">The sequence shown here is derived from an EMBL/GenBank/DDBJ whole genome shotgun (WGS) entry which is preliminary data.</text>
</comment>
<proteinExistence type="predicted"/>
<keyword evidence="2" id="KW-1185">Reference proteome</keyword>
<evidence type="ECO:0000313" key="1">
    <source>
        <dbReference type="EMBL" id="KAI5669861.1"/>
    </source>
</evidence>
<sequence>MASSTSFTVFLSPPNPSLSPSSSPTILLPSAAAAATCALPLRISTFSHSSSSTTTAKRRNSFSVSAAARSLEALIFDCDGVILESEHLHRQAYNDAFSHFNVRCPTPANSSFSDEPLNWSLEFYDVFQNQIGGGKPKMRWYFKEHGWPTSKVFENPPDNDADREKLIDILQDWKTERYKEIIKSGTVDPRPGVLRLMDEAKAAGKKLAVCSAATKSSVILCLENLIGIERFQGLDCFLAGDDVKEKKPDPSIYLTAAKKLGVSSVDCLVVEDSIIGLQAATGAGMSCIITYTPSTADQDFKEAIAVYPDLSNVRLKDLESLLQSVVPAKS</sequence>
<dbReference type="Proteomes" id="UP001060085">
    <property type="component" value="Linkage Group LG04"/>
</dbReference>
<evidence type="ECO:0000313" key="2">
    <source>
        <dbReference type="Proteomes" id="UP001060085"/>
    </source>
</evidence>
<reference evidence="2" key="1">
    <citation type="journal article" date="2023" name="Nat. Plants">
        <title>Single-cell RNA sequencing provides a high-resolution roadmap for understanding the multicellular compartmentation of specialized metabolism.</title>
        <authorList>
            <person name="Sun S."/>
            <person name="Shen X."/>
            <person name="Li Y."/>
            <person name="Li Y."/>
            <person name="Wang S."/>
            <person name="Li R."/>
            <person name="Zhang H."/>
            <person name="Shen G."/>
            <person name="Guo B."/>
            <person name="Wei J."/>
            <person name="Xu J."/>
            <person name="St-Pierre B."/>
            <person name="Chen S."/>
            <person name="Sun C."/>
        </authorList>
    </citation>
    <scope>NUCLEOTIDE SEQUENCE [LARGE SCALE GENOMIC DNA]</scope>
</reference>
<organism evidence="1 2">
    <name type="scientific">Catharanthus roseus</name>
    <name type="common">Madagascar periwinkle</name>
    <name type="synonym">Vinca rosea</name>
    <dbReference type="NCBI Taxonomy" id="4058"/>
    <lineage>
        <taxon>Eukaryota</taxon>
        <taxon>Viridiplantae</taxon>
        <taxon>Streptophyta</taxon>
        <taxon>Embryophyta</taxon>
        <taxon>Tracheophyta</taxon>
        <taxon>Spermatophyta</taxon>
        <taxon>Magnoliopsida</taxon>
        <taxon>eudicotyledons</taxon>
        <taxon>Gunneridae</taxon>
        <taxon>Pentapetalae</taxon>
        <taxon>asterids</taxon>
        <taxon>lamiids</taxon>
        <taxon>Gentianales</taxon>
        <taxon>Apocynaceae</taxon>
        <taxon>Rauvolfioideae</taxon>
        <taxon>Vinceae</taxon>
        <taxon>Catharanthinae</taxon>
        <taxon>Catharanthus</taxon>
    </lineage>
</organism>
<protein>
    <submittedName>
        <fullName evidence="1">Uncharacterized protein</fullName>
    </submittedName>
</protein>
<accession>A0ACC0BB50</accession>
<dbReference type="EMBL" id="CM044704">
    <property type="protein sequence ID" value="KAI5669861.1"/>
    <property type="molecule type" value="Genomic_DNA"/>
</dbReference>